<protein>
    <submittedName>
        <fullName evidence="1">Uncharacterized protein</fullName>
    </submittedName>
</protein>
<evidence type="ECO:0000313" key="1">
    <source>
        <dbReference type="EnsemblMetazoa" id="ASTEI08508-PA"/>
    </source>
</evidence>
<proteinExistence type="predicted"/>
<dbReference type="Proteomes" id="UP000076408">
    <property type="component" value="Unassembled WGS sequence"/>
</dbReference>
<reference evidence="2" key="1">
    <citation type="journal article" date="2014" name="Genome Biol.">
        <title>Genome analysis of a major urban malaria vector mosquito, Anopheles stephensi.</title>
        <authorList>
            <person name="Jiang X."/>
            <person name="Peery A."/>
            <person name="Hall A.B."/>
            <person name="Sharma A."/>
            <person name="Chen X.G."/>
            <person name="Waterhouse R.M."/>
            <person name="Komissarov A."/>
            <person name="Riehle M.M."/>
            <person name="Shouche Y."/>
            <person name="Sharakhova M.V."/>
            <person name="Lawson D."/>
            <person name="Pakpour N."/>
            <person name="Arensburger P."/>
            <person name="Davidson V.L."/>
            <person name="Eiglmeier K."/>
            <person name="Emrich S."/>
            <person name="George P."/>
            <person name="Kennedy R.C."/>
            <person name="Mane S.P."/>
            <person name="Maslen G."/>
            <person name="Oringanje C."/>
            <person name="Qi Y."/>
            <person name="Settlage R."/>
            <person name="Tojo M."/>
            <person name="Tubio J.M."/>
            <person name="Unger M.F."/>
            <person name="Wang B."/>
            <person name="Vernick K.D."/>
            <person name="Ribeiro J.M."/>
            <person name="James A.A."/>
            <person name="Michel K."/>
            <person name="Riehle M.A."/>
            <person name="Luckhart S."/>
            <person name="Sharakhov I.V."/>
            <person name="Tu Z."/>
        </authorList>
    </citation>
    <scope>NUCLEOTIDE SEQUENCE [LARGE SCALE GENOMIC DNA]</scope>
    <source>
        <strain evidence="2">Indian</strain>
    </source>
</reference>
<dbReference type="VEuPathDB" id="VectorBase:ASTEI08508"/>
<organism evidence="1 2">
    <name type="scientific">Anopheles stephensi</name>
    <name type="common">Indo-Pakistan malaria mosquito</name>
    <dbReference type="NCBI Taxonomy" id="30069"/>
    <lineage>
        <taxon>Eukaryota</taxon>
        <taxon>Metazoa</taxon>
        <taxon>Ecdysozoa</taxon>
        <taxon>Arthropoda</taxon>
        <taxon>Hexapoda</taxon>
        <taxon>Insecta</taxon>
        <taxon>Pterygota</taxon>
        <taxon>Neoptera</taxon>
        <taxon>Endopterygota</taxon>
        <taxon>Diptera</taxon>
        <taxon>Nematocera</taxon>
        <taxon>Culicoidea</taxon>
        <taxon>Culicidae</taxon>
        <taxon>Anophelinae</taxon>
        <taxon>Anopheles</taxon>
    </lineage>
</organism>
<evidence type="ECO:0000313" key="2">
    <source>
        <dbReference type="Proteomes" id="UP000076408"/>
    </source>
</evidence>
<reference evidence="1" key="2">
    <citation type="submission" date="2020-05" db="UniProtKB">
        <authorList>
            <consortium name="EnsemblMetazoa"/>
        </authorList>
    </citation>
    <scope>IDENTIFICATION</scope>
    <source>
        <strain evidence="1">Indian</strain>
    </source>
</reference>
<name>A0A182YJ72_ANOST</name>
<dbReference type="VEuPathDB" id="VectorBase:ASTE007857"/>
<accession>A0A182YJ72</accession>
<dbReference type="EnsemblMetazoa" id="ASTEI08508-RA">
    <property type="protein sequence ID" value="ASTEI08508-PA"/>
    <property type="gene ID" value="ASTEI08508"/>
</dbReference>
<dbReference type="AlphaFoldDB" id="A0A182YJ72"/>
<dbReference type="OMA" id="CSCGNCL"/>
<keyword evidence="2" id="KW-1185">Reference proteome</keyword>
<sequence length="104" mass="11923">MKSIIALVLFVACATQVYSACVKKYPCYDHHVSTLNELHSYDHHQTGFHHGILNVNHPSVSSYYLPGPCSCGNCLSCKKRPYYPFYAKQVHPHYRYPTGSQRFL</sequence>